<organism evidence="2 3">
    <name type="scientific">Senna tora</name>
    <dbReference type="NCBI Taxonomy" id="362788"/>
    <lineage>
        <taxon>Eukaryota</taxon>
        <taxon>Viridiplantae</taxon>
        <taxon>Streptophyta</taxon>
        <taxon>Embryophyta</taxon>
        <taxon>Tracheophyta</taxon>
        <taxon>Spermatophyta</taxon>
        <taxon>Magnoliopsida</taxon>
        <taxon>eudicotyledons</taxon>
        <taxon>Gunneridae</taxon>
        <taxon>Pentapetalae</taxon>
        <taxon>rosids</taxon>
        <taxon>fabids</taxon>
        <taxon>Fabales</taxon>
        <taxon>Fabaceae</taxon>
        <taxon>Caesalpinioideae</taxon>
        <taxon>Cassia clade</taxon>
        <taxon>Senna</taxon>
    </lineage>
</organism>
<sequence>MISEGVIGGSKSERKVAAKNEASGFIKKGGICANTVPSPPNINGRKFIELQGKRGPVMPEQKFWWYPENHEWVRGSFEWCGRVQLITLLSQPRENQQRPEWIEESIWKQLCHIWEAEKQSKANKIKIQKTPFAASTSASKDKIKQSLELQQQLNGTVVQMPYSNHVGPTFRPLRHPIAPAVYRQPPLPPVPANNPPRADFRRPWGPLPSPSHQFGHTNVSTLPTALPPQMSGGGVWRNDFRGKQPQNMKGNNGGYNWKKDYEQEGDEYYDDEDDEEDDDFCSEEYGTDYTFDGYLV</sequence>
<accession>A0A834VY47</accession>
<evidence type="ECO:0000313" key="2">
    <source>
        <dbReference type="EMBL" id="KAF7802473.1"/>
    </source>
</evidence>
<dbReference type="Proteomes" id="UP000634136">
    <property type="component" value="Unassembled WGS sequence"/>
</dbReference>
<protein>
    <submittedName>
        <fullName evidence="2">Uncharacterized protein</fullName>
    </submittedName>
</protein>
<comment type="caution">
    <text evidence="2">The sequence shown here is derived from an EMBL/GenBank/DDBJ whole genome shotgun (WGS) entry which is preliminary data.</text>
</comment>
<feature type="region of interest" description="Disordered" evidence="1">
    <location>
        <begin position="244"/>
        <end position="287"/>
    </location>
</feature>
<gene>
    <name evidence="2" type="ORF">G2W53_041584</name>
</gene>
<dbReference type="AlphaFoldDB" id="A0A834VY47"/>
<evidence type="ECO:0000313" key="3">
    <source>
        <dbReference type="Proteomes" id="UP000634136"/>
    </source>
</evidence>
<feature type="compositionally biased region" description="Acidic residues" evidence="1">
    <location>
        <begin position="263"/>
        <end position="286"/>
    </location>
</feature>
<keyword evidence="3" id="KW-1185">Reference proteome</keyword>
<dbReference type="EMBL" id="JAAIUW010000013">
    <property type="protein sequence ID" value="KAF7802473.1"/>
    <property type="molecule type" value="Genomic_DNA"/>
</dbReference>
<name>A0A834VY47_9FABA</name>
<proteinExistence type="predicted"/>
<reference evidence="2" key="1">
    <citation type="submission" date="2020-09" db="EMBL/GenBank/DDBJ databases">
        <title>Genome-Enabled Discovery of Anthraquinone Biosynthesis in Senna tora.</title>
        <authorList>
            <person name="Kang S.-H."/>
            <person name="Pandey R.P."/>
            <person name="Lee C.-M."/>
            <person name="Sim J.-S."/>
            <person name="Jeong J.-T."/>
            <person name="Choi B.-S."/>
            <person name="Jung M."/>
            <person name="Ginzburg D."/>
            <person name="Zhao K."/>
            <person name="Won S.Y."/>
            <person name="Oh T.-J."/>
            <person name="Yu Y."/>
            <person name="Kim N.-H."/>
            <person name="Lee O.R."/>
            <person name="Lee T.-H."/>
            <person name="Bashyal P."/>
            <person name="Kim T.-S."/>
            <person name="Lee W.-H."/>
            <person name="Kawkins C."/>
            <person name="Kim C.-K."/>
            <person name="Kim J.S."/>
            <person name="Ahn B.O."/>
            <person name="Rhee S.Y."/>
            <person name="Sohng J.K."/>
        </authorList>
    </citation>
    <scope>NUCLEOTIDE SEQUENCE</scope>
    <source>
        <tissue evidence="2">Leaf</tissue>
    </source>
</reference>
<evidence type="ECO:0000256" key="1">
    <source>
        <dbReference type="SAM" id="MobiDB-lite"/>
    </source>
</evidence>